<name>A0ABP8HWP2_9BURK</name>
<sequence length="93" mass="10196">MDLVVKDTRSRCCVKLTMEAIVAGDRIMALLSGYKGLRRGGVEQRSQCLTTGAAQYSLMVKDELFPAADGAHMGLLDPVRTSRVHERDDIGQD</sequence>
<dbReference type="Proteomes" id="UP001500975">
    <property type="component" value="Unassembled WGS sequence"/>
</dbReference>
<keyword evidence="2" id="KW-1185">Reference proteome</keyword>
<proteinExistence type="predicted"/>
<dbReference type="EMBL" id="BAABGJ010000032">
    <property type="protein sequence ID" value="GAA4346189.1"/>
    <property type="molecule type" value="Genomic_DNA"/>
</dbReference>
<comment type="caution">
    <text evidence="1">The sequence shown here is derived from an EMBL/GenBank/DDBJ whole genome shotgun (WGS) entry which is preliminary data.</text>
</comment>
<accession>A0ABP8HWP2</accession>
<organism evidence="1 2">
    <name type="scientific">Variovorax defluvii</name>
    <dbReference type="NCBI Taxonomy" id="913761"/>
    <lineage>
        <taxon>Bacteria</taxon>
        <taxon>Pseudomonadati</taxon>
        <taxon>Pseudomonadota</taxon>
        <taxon>Betaproteobacteria</taxon>
        <taxon>Burkholderiales</taxon>
        <taxon>Comamonadaceae</taxon>
        <taxon>Variovorax</taxon>
    </lineage>
</organism>
<protein>
    <submittedName>
        <fullName evidence="1">Uncharacterized protein</fullName>
    </submittedName>
</protein>
<gene>
    <name evidence="1" type="ORF">GCM10023165_30800</name>
</gene>
<evidence type="ECO:0000313" key="1">
    <source>
        <dbReference type="EMBL" id="GAA4346189.1"/>
    </source>
</evidence>
<reference evidence="2" key="1">
    <citation type="journal article" date="2019" name="Int. J. Syst. Evol. Microbiol.">
        <title>The Global Catalogue of Microorganisms (GCM) 10K type strain sequencing project: providing services to taxonomists for standard genome sequencing and annotation.</title>
        <authorList>
            <consortium name="The Broad Institute Genomics Platform"/>
            <consortium name="The Broad Institute Genome Sequencing Center for Infectious Disease"/>
            <person name="Wu L."/>
            <person name="Ma J."/>
        </authorList>
    </citation>
    <scope>NUCLEOTIDE SEQUENCE [LARGE SCALE GENOMIC DNA]</scope>
    <source>
        <strain evidence="2">JCM 17804</strain>
    </source>
</reference>
<evidence type="ECO:0000313" key="2">
    <source>
        <dbReference type="Proteomes" id="UP001500975"/>
    </source>
</evidence>